<evidence type="ECO:0000256" key="5">
    <source>
        <dbReference type="ARBA" id="ARBA00022989"/>
    </source>
</evidence>
<keyword evidence="3" id="KW-1003">Cell membrane</keyword>
<comment type="subcellular location">
    <subcellularLocation>
        <location evidence="1 7">Cell membrane</location>
        <topology evidence="1 7">Multi-pass membrane protein</topology>
    </subcellularLocation>
</comment>
<feature type="transmembrane region" description="Helical" evidence="7">
    <location>
        <begin position="130"/>
        <end position="151"/>
    </location>
</feature>
<proteinExistence type="inferred from homology"/>
<evidence type="ECO:0000256" key="3">
    <source>
        <dbReference type="ARBA" id="ARBA00022475"/>
    </source>
</evidence>
<keyword evidence="4 7" id="KW-0812">Transmembrane</keyword>
<keyword evidence="2 7" id="KW-0813">Transport</keyword>
<evidence type="ECO:0000256" key="1">
    <source>
        <dbReference type="ARBA" id="ARBA00004651"/>
    </source>
</evidence>
<dbReference type="PANTHER" id="PTHR43744">
    <property type="entry name" value="ABC TRANSPORTER PERMEASE PROTEIN MG189-RELATED-RELATED"/>
    <property type="match status" value="1"/>
</dbReference>
<dbReference type="AlphaFoldDB" id="A0A7W8LMH5"/>
<evidence type="ECO:0000256" key="7">
    <source>
        <dbReference type="RuleBase" id="RU363032"/>
    </source>
</evidence>
<feature type="transmembrane region" description="Helical" evidence="7">
    <location>
        <begin position="163"/>
        <end position="186"/>
    </location>
</feature>
<comment type="similarity">
    <text evidence="7">Belongs to the binding-protein-dependent transport system permease family.</text>
</comment>
<keyword evidence="6 7" id="KW-0472">Membrane</keyword>
<evidence type="ECO:0000256" key="6">
    <source>
        <dbReference type="ARBA" id="ARBA00023136"/>
    </source>
</evidence>
<feature type="transmembrane region" description="Helical" evidence="7">
    <location>
        <begin position="101"/>
        <end position="123"/>
    </location>
</feature>
<dbReference type="GO" id="GO:0055085">
    <property type="term" value="P:transmembrane transport"/>
    <property type="evidence" value="ECO:0007669"/>
    <property type="project" value="InterPro"/>
</dbReference>
<dbReference type="GO" id="GO:0005886">
    <property type="term" value="C:plasma membrane"/>
    <property type="evidence" value="ECO:0007669"/>
    <property type="project" value="UniProtKB-SubCell"/>
</dbReference>
<organism evidence="9 10">
    <name type="scientific">Treponema ruminis</name>
    <dbReference type="NCBI Taxonomy" id="744515"/>
    <lineage>
        <taxon>Bacteria</taxon>
        <taxon>Pseudomonadati</taxon>
        <taxon>Spirochaetota</taxon>
        <taxon>Spirochaetia</taxon>
        <taxon>Spirochaetales</taxon>
        <taxon>Treponemataceae</taxon>
        <taxon>Treponema</taxon>
    </lineage>
</organism>
<reference evidence="9 10" key="1">
    <citation type="submission" date="2020-08" db="EMBL/GenBank/DDBJ databases">
        <title>Genomic Encyclopedia of Type Strains, Phase IV (KMG-IV): sequencing the most valuable type-strain genomes for metagenomic binning, comparative biology and taxonomic classification.</title>
        <authorList>
            <person name="Goeker M."/>
        </authorList>
    </citation>
    <scope>NUCLEOTIDE SEQUENCE [LARGE SCALE GENOMIC DNA]</scope>
    <source>
        <strain evidence="9 10">DSM 103462</strain>
    </source>
</reference>
<evidence type="ECO:0000256" key="4">
    <source>
        <dbReference type="ARBA" id="ARBA00022692"/>
    </source>
</evidence>
<dbReference type="SUPFAM" id="SSF161098">
    <property type="entry name" value="MetI-like"/>
    <property type="match status" value="1"/>
</dbReference>
<keyword evidence="5 7" id="KW-1133">Transmembrane helix</keyword>
<dbReference type="Gene3D" id="1.10.3720.10">
    <property type="entry name" value="MetI-like"/>
    <property type="match status" value="1"/>
</dbReference>
<gene>
    <name evidence="9" type="ORF">HNP76_001788</name>
</gene>
<dbReference type="RefSeq" id="WP_184659651.1">
    <property type="nucleotide sequence ID" value="NZ_CP031518.1"/>
</dbReference>
<evidence type="ECO:0000256" key="2">
    <source>
        <dbReference type="ARBA" id="ARBA00022448"/>
    </source>
</evidence>
<dbReference type="CDD" id="cd06261">
    <property type="entry name" value="TM_PBP2"/>
    <property type="match status" value="1"/>
</dbReference>
<dbReference type="Pfam" id="PF00528">
    <property type="entry name" value="BPD_transp_1"/>
    <property type="match status" value="1"/>
</dbReference>
<dbReference type="PANTHER" id="PTHR43744:SF4">
    <property type="entry name" value="OSMOPROTECTIVE COMPOUNDS UPTAKE PERMEASE PROTEIN GGTD"/>
    <property type="match status" value="1"/>
</dbReference>
<dbReference type="InterPro" id="IPR000515">
    <property type="entry name" value="MetI-like"/>
</dbReference>
<evidence type="ECO:0000313" key="9">
    <source>
        <dbReference type="EMBL" id="MBB5226415.1"/>
    </source>
</evidence>
<protein>
    <submittedName>
        <fullName evidence="9">Alpha-glucoside transport system permease protein</fullName>
    </submittedName>
</protein>
<evidence type="ECO:0000313" key="10">
    <source>
        <dbReference type="Proteomes" id="UP000518887"/>
    </source>
</evidence>
<dbReference type="EMBL" id="JACHFQ010000005">
    <property type="protein sequence ID" value="MBB5226415.1"/>
    <property type="molecule type" value="Genomic_DNA"/>
</dbReference>
<dbReference type="InterPro" id="IPR035906">
    <property type="entry name" value="MetI-like_sf"/>
</dbReference>
<dbReference type="PROSITE" id="PS50928">
    <property type="entry name" value="ABC_TM1"/>
    <property type="match status" value="1"/>
</dbReference>
<sequence length="303" mass="33160">MKQLDNKAKRTVPTLIITIVLIIFCILWTVPTFGILVTSFRTSDAASSTGWWKAFADFKNFTLDNYNQVLFGQRFSVGNASGTSTVRGATMLSAFLSSITVTLPSVIIPILIAAAAAYGFAWLSFKGRNIMFATIIALLVVPLQISLIPILRDYNKIGLNGSYLGIWLAHTGFGLPLATYMMYNYISSLPRSILESAFIDGSSHFTTFVRLILPLSAPAIASFAIFQFIWVWNDMLVSLVFLSGAGQKLQVVTVRLMNMAGTRGTDWHLLTAGAFISMILPLCVFLGLQKFFVRGLLAGSVKG</sequence>
<feature type="transmembrane region" description="Helical" evidence="7">
    <location>
        <begin position="12"/>
        <end position="37"/>
    </location>
</feature>
<evidence type="ECO:0000259" key="8">
    <source>
        <dbReference type="PROSITE" id="PS50928"/>
    </source>
</evidence>
<name>A0A7W8LMH5_9SPIR</name>
<accession>A0A7W8LMH5</accession>
<comment type="caution">
    <text evidence="9">The sequence shown here is derived from an EMBL/GenBank/DDBJ whole genome shotgun (WGS) entry which is preliminary data.</text>
</comment>
<feature type="transmembrane region" description="Helical" evidence="7">
    <location>
        <begin position="207"/>
        <end position="232"/>
    </location>
</feature>
<dbReference type="Proteomes" id="UP000518887">
    <property type="component" value="Unassembled WGS sequence"/>
</dbReference>
<keyword evidence="10" id="KW-1185">Reference proteome</keyword>
<feature type="transmembrane region" description="Helical" evidence="7">
    <location>
        <begin position="267"/>
        <end position="288"/>
    </location>
</feature>
<feature type="domain" description="ABC transmembrane type-1" evidence="8">
    <location>
        <begin position="95"/>
        <end position="288"/>
    </location>
</feature>